<keyword evidence="9 12" id="KW-0961">Cell wall biogenesis/degradation</keyword>
<dbReference type="InterPro" id="IPR050068">
    <property type="entry name" value="MurA_subfamily"/>
</dbReference>
<reference evidence="14" key="1">
    <citation type="submission" date="2017-11" db="EMBL/GenBank/DDBJ databases">
        <title>Three new genomes from thermophilic consortium.</title>
        <authorList>
            <person name="Quaggio R."/>
            <person name="Amgarten D."/>
            <person name="Setubal J.C."/>
        </authorList>
    </citation>
    <scope>NUCLEOTIDE SEQUENCE</scope>
    <source>
        <strain evidence="14">ZCTH01-B2</strain>
    </source>
</reference>
<dbReference type="Proteomes" id="UP000732377">
    <property type="component" value="Unassembled WGS sequence"/>
</dbReference>
<feature type="binding site" evidence="12">
    <location>
        <begin position="23"/>
        <end position="24"/>
    </location>
    <ligand>
        <name>phosphoenolpyruvate</name>
        <dbReference type="ChEBI" id="CHEBI:58702"/>
    </ligand>
</feature>
<evidence type="ECO:0000256" key="6">
    <source>
        <dbReference type="ARBA" id="ARBA00022960"/>
    </source>
</evidence>
<dbReference type="RefSeq" id="WP_011197032.1">
    <property type="nucleotide sequence ID" value="NZ_JACSIR010000109.1"/>
</dbReference>
<dbReference type="GO" id="GO:0019277">
    <property type="term" value="P:UDP-N-acetylgalactosamine biosynthetic process"/>
    <property type="evidence" value="ECO:0007669"/>
    <property type="project" value="InterPro"/>
</dbReference>
<comment type="caution">
    <text evidence="12">Lacks conserved residue(s) required for the propagation of feature annotation.</text>
</comment>
<accession>A0A953I1E0</accession>
<dbReference type="EC" id="2.5.1.7" evidence="12"/>
<evidence type="ECO:0000313" key="14">
    <source>
        <dbReference type="EMBL" id="MBY6275157.1"/>
    </source>
</evidence>
<dbReference type="NCBIfam" id="NF006873">
    <property type="entry name" value="PRK09369.1"/>
    <property type="match status" value="1"/>
</dbReference>
<dbReference type="Gene3D" id="3.65.10.10">
    <property type="entry name" value="Enolpyruvate transferase domain"/>
    <property type="match status" value="2"/>
</dbReference>
<evidence type="ECO:0000256" key="1">
    <source>
        <dbReference type="ARBA" id="ARBA00004496"/>
    </source>
</evidence>
<evidence type="ECO:0000256" key="11">
    <source>
        <dbReference type="ARBA" id="ARBA00047527"/>
    </source>
</evidence>
<evidence type="ECO:0000256" key="10">
    <source>
        <dbReference type="ARBA" id="ARBA00038367"/>
    </source>
</evidence>
<comment type="pathway">
    <text evidence="2 12">Cell wall biogenesis; peptidoglycan biosynthesis.</text>
</comment>
<sequence length="423" mass="45280">MTAKFVVRGGNRLSGTVTIGGAKNSALPIVTAAALAAEGESILENVPDNSDIQHLCEILRALGCRVERVAETTLRIQARELEHHVAPYHLARRLRGSTYVMGLLLARLGKGEVACPGGCEIGARPVDFHLKGFRALGAEVVVEHGAMVSRRVDLRGGRFYVDRASVGTTVNMIITASLAPGVTVLENAACEPEIVDLANFINAMGGRVRGAGTNTVRIEGVDRLRGARHEIIPDRIEAGTYMMMTAAAGGDVVVENVIPEHLGTVIAKLVEAGQEVEEHGDCIRVRARPIRAVDVETQVYPGFPTDLQSPWVALMGLADGISVVHETIFENRFGFTNELIRMGAKIKVDRNTGIIRGVKRYTGAPVEARDIRGGAALVTAALAAEGVTEVSGVQYIDRGYTRMEEKLAALGADIRRVPNGSEQ</sequence>
<dbReference type="GO" id="GO:0008360">
    <property type="term" value="P:regulation of cell shape"/>
    <property type="evidence" value="ECO:0007669"/>
    <property type="project" value="UniProtKB-KW"/>
</dbReference>
<keyword evidence="6 12" id="KW-0133">Cell shape</keyword>
<dbReference type="AlphaFoldDB" id="A0A953I1E0"/>
<evidence type="ECO:0000256" key="7">
    <source>
        <dbReference type="ARBA" id="ARBA00022984"/>
    </source>
</evidence>
<evidence type="ECO:0000259" key="13">
    <source>
        <dbReference type="Pfam" id="PF00275"/>
    </source>
</evidence>
<comment type="similarity">
    <text evidence="10 12">Belongs to the EPSP synthase family. MurA subfamily.</text>
</comment>
<dbReference type="GO" id="GO:0071555">
    <property type="term" value="P:cell wall organization"/>
    <property type="evidence" value="ECO:0007669"/>
    <property type="project" value="UniProtKB-KW"/>
</dbReference>
<comment type="catalytic activity">
    <reaction evidence="11 12">
        <text>phosphoenolpyruvate + UDP-N-acetyl-alpha-D-glucosamine = UDP-N-acetyl-3-O-(1-carboxyvinyl)-alpha-D-glucosamine + phosphate</text>
        <dbReference type="Rhea" id="RHEA:18681"/>
        <dbReference type="ChEBI" id="CHEBI:43474"/>
        <dbReference type="ChEBI" id="CHEBI:57705"/>
        <dbReference type="ChEBI" id="CHEBI:58702"/>
        <dbReference type="ChEBI" id="CHEBI:68483"/>
        <dbReference type="EC" id="2.5.1.7"/>
    </reaction>
</comment>
<keyword evidence="5 12" id="KW-0808">Transferase</keyword>
<feature type="modified residue" description="2-(S-cysteinyl)pyruvic acid O-phosphothioketal" evidence="12">
    <location>
        <position position="119"/>
    </location>
</feature>
<evidence type="ECO:0000256" key="9">
    <source>
        <dbReference type="ARBA" id="ARBA00023316"/>
    </source>
</evidence>
<dbReference type="SUPFAM" id="SSF55205">
    <property type="entry name" value="EPT/RTPC-like"/>
    <property type="match status" value="1"/>
</dbReference>
<dbReference type="CDD" id="cd01555">
    <property type="entry name" value="UdpNAET"/>
    <property type="match status" value="1"/>
</dbReference>
<dbReference type="GO" id="GO:0009252">
    <property type="term" value="P:peptidoglycan biosynthetic process"/>
    <property type="evidence" value="ECO:0007669"/>
    <property type="project" value="UniProtKB-UniRule"/>
</dbReference>
<dbReference type="OMA" id="ENCAMEP"/>
<feature type="binding site" evidence="12">
    <location>
        <position position="95"/>
    </location>
    <ligand>
        <name>UDP-N-acetyl-alpha-D-glucosamine</name>
        <dbReference type="ChEBI" id="CHEBI:57705"/>
    </ligand>
</feature>
<evidence type="ECO:0000256" key="12">
    <source>
        <dbReference type="HAMAP-Rule" id="MF_00111"/>
    </source>
</evidence>
<evidence type="ECO:0000256" key="5">
    <source>
        <dbReference type="ARBA" id="ARBA00022679"/>
    </source>
</evidence>
<dbReference type="EMBL" id="PIUK01000014">
    <property type="protein sequence ID" value="MBY6275157.1"/>
    <property type="molecule type" value="Genomic_DNA"/>
</dbReference>
<dbReference type="GO" id="GO:0005737">
    <property type="term" value="C:cytoplasm"/>
    <property type="evidence" value="ECO:0007669"/>
    <property type="project" value="UniProtKB-SubCell"/>
</dbReference>
<keyword evidence="3 12" id="KW-0963">Cytoplasm</keyword>
<comment type="subcellular location">
    <subcellularLocation>
        <location evidence="1 12">Cytoplasm</location>
    </subcellularLocation>
</comment>
<feature type="binding site" evidence="12">
    <location>
        <position position="306"/>
    </location>
    <ligand>
        <name>UDP-N-acetyl-alpha-D-glucosamine</name>
        <dbReference type="ChEBI" id="CHEBI:57705"/>
    </ligand>
</feature>
<comment type="function">
    <text evidence="12">Cell wall formation. Adds enolpyruvyl to UDP-N-acetylglucosamine.</text>
</comment>
<keyword evidence="8 12" id="KW-0131">Cell cycle</keyword>
<evidence type="ECO:0000256" key="4">
    <source>
        <dbReference type="ARBA" id="ARBA00022618"/>
    </source>
</evidence>
<organism evidence="14 15">
    <name type="scientific">Symbiobacterium thermophilum</name>
    <dbReference type="NCBI Taxonomy" id="2734"/>
    <lineage>
        <taxon>Bacteria</taxon>
        <taxon>Bacillati</taxon>
        <taxon>Bacillota</taxon>
        <taxon>Clostridia</taxon>
        <taxon>Eubacteriales</taxon>
        <taxon>Symbiobacteriaceae</taxon>
        <taxon>Symbiobacterium</taxon>
    </lineage>
</organism>
<dbReference type="SMR" id="A0A953I1E0"/>
<keyword evidence="7 12" id="KW-0573">Peptidoglycan synthesis</keyword>
<dbReference type="InterPro" id="IPR005750">
    <property type="entry name" value="UDP_GlcNAc_COvinyl_MurA"/>
</dbReference>
<feature type="active site" description="Proton donor" evidence="12">
    <location>
        <position position="119"/>
    </location>
</feature>
<dbReference type="PANTHER" id="PTHR43783:SF1">
    <property type="entry name" value="UDP-N-ACETYLGLUCOSAMINE 1-CARBOXYVINYLTRANSFERASE"/>
    <property type="match status" value="1"/>
</dbReference>
<proteinExistence type="inferred from homology"/>
<dbReference type="NCBIfam" id="TIGR01072">
    <property type="entry name" value="murA"/>
    <property type="match status" value="1"/>
</dbReference>
<protein>
    <recommendedName>
        <fullName evidence="12">UDP-N-acetylglucosamine 1-carboxyvinyltransferase</fullName>
        <ecNumber evidence="12">2.5.1.7</ecNumber>
    </recommendedName>
    <alternativeName>
        <fullName evidence="12">Enoylpyruvate transferase</fullName>
    </alternativeName>
    <alternativeName>
        <fullName evidence="12">UDP-N-acetylglucosamine enolpyruvyl transferase</fullName>
        <shortName evidence="12">EPT</shortName>
    </alternativeName>
</protein>
<evidence type="ECO:0000256" key="2">
    <source>
        <dbReference type="ARBA" id="ARBA00004752"/>
    </source>
</evidence>
<name>A0A953I1E0_SYMTR</name>
<feature type="binding site" evidence="12">
    <location>
        <position position="328"/>
    </location>
    <ligand>
        <name>UDP-N-acetyl-alpha-D-glucosamine</name>
        <dbReference type="ChEBI" id="CHEBI:57705"/>
    </ligand>
</feature>
<comment type="caution">
    <text evidence="14">The sequence shown here is derived from an EMBL/GenBank/DDBJ whole genome shotgun (WGS) entry which is preliminary data.</text>
</comment>
<keyword evidence="12" id="KW-0670">Pyruvate</keyword>
<evidence type="ECO:0000313" key="15">
    <source>
        <dbReference type="Proteomes" id="UP000732377"/>
    </source>
</evidence>
<dbReference type="PANTHER" id="PTHR43783">
    <property type="entry name" value="UDP-N-ACETYLGLUCOSAMINE 1-CARBOXYVINYLTRANSFERASE"/>
    <property type="match status" value="1"/>
</dbReference>
<dbReference type="GO" id="GO:0008760">
    <property type="term" value="F:UDP-N-acetylglucosamine 1-carboxyvinyltransferase activity"/>
    <property type="evidence" value="ECO:0007669"/>
    <property type="project" value="UniProtKB-UniRule"/>
</dbReference>
<dbReference type="InterPro" id="IPR036968">
    <property type="entry name" value="Enolpyruvate_Tfrase_sf"/>
</dbReference>
<keyword evidence="4 12" id="KW-0132">Cell division</keyword>
<evidence type="ECO:0000256" key="8">
    <source>
        <dbReference type="ARBA" id="ARBA00023306"/>
    </source>
</evidence>
<dbReference type="InterPro" id="IPR001986">
    <property type="entry name" value="Enolpyruvate_Tfrase_dom"/>
</dbReference>
<dbReference type="Pfam" id="PF00275">
    <property type="entry name" value="EPSP_synthase"/>
    <property type="match status" value="1"/>
</dbReference>
<dbReference type="GO" id="GO:0051301">
    <property type="term" value="P:cell division"/>
    <property type="evidence" value="ECO:0007669"/>
    <property type="project" value="UniProtKB-KW"/>
</dbReference>
<feature type="domain" description="Enolpyruvate transferase" evidence="13">
    <location>
        <begin position="7"/>
        <end position="407"/>
    </location>
</feature>
<dbReference type="InterPro" id="IPR013792">
    <property type="entry name" value="RNA3'P_cycl/enolpyr_Trfase_a/b"/>
</dbReference>
<evidence type="ECO:0000256" key="3">
    <source>
        <dbReference type="ARBA" id="ARBA00022490"/>
    </source>
</evidence>
<dbReference type="HAMAP" id="MF_00111">
    <property type="entry name" value="MurA"/>
    <property type="match status" value="1"/>
</dbReference>
<gene>
    <name evidence="12 14" type="primary">murA</name>
    <name evidence="14" type="ORF">CWE10_02920</name>
</gene>